<keyword evidence="1" id="KW-1133">Transmembrane helix</keyword>
<accession>A0ABP8T998</accession>
<evidence type="ECO:0008006" key="4">
    <source>
        <dbReference type="Google" id="ProtNLM"/>
    </source>
</evidence>
<comment type="caution">
    <text evidence="2">The sequence shown here is derived from an EMBL/GenBank/DDBJ whole genome shotgun (WGS) entry which is preliminary data.</text>
</comment>
<protein>
    <recommendedName>
        <fullName evidence="4">PH domain-containing protein</fullName>
    </recommendedName>
</protein>
<feature type="transmembrane region" description="Helical" evidence="1">
    <location>
        <begin position="12"/>
        <end position="36"/>
    </location>
</feature>
<keyword evidence="1" id="KW-0472">Membrane</keyword>
<evidence type="ECO:0000313" key="3">
    <source>
        <dbReference type="Proteomes" id="UP001500307"/>
    </source>
</evidence>
<organism evidence="2 3">
    <name type="scientific">Micromonospora coerulea</name>
    <dbReference type="NCBI Taxonomy" id="47856"/>
    <lineage>
        <taxon>Bacteria</taxon>
        <taxon>Bacillati</taxon>
        <taxon>Actinomycetota</taxon>
        <taxon>Actinomycetes</taxon>
        <taxon>Micromonosporales</taxon>
        <taxon>Micromonosporaceae</taxon>
        <taxon>Micromonospora</taxon>
    </lineage>
</organism>
<keyword evidence="1" id="KW-0812">Transmembrane</keyword>
<gene>
    <name evidence="2" type="ORF">GCM10023176_62740</name>
</gene>
<keyword evidence="3" id="KW-1185">Reference proteome</keyword>
<dbReference type="Proteomes" id="UP001500307">
    <property type="component" value="Unassembled WGS sequence"/>
</dbReference>
<proteinExistence type="predicted"/>
<dbReference type="EMBL" id="BAABGU010000104">
    <property type="protein sequence ID" value="GAA4581846.1"/>
    <property type="molecule type" value="Genomic_DNA"/>
</dbReference>
<name>A0ABP8T998_9ACTN</name>
<evidence type="ECO:0000313" key="2">
    <source>
        <dbReference type="EMBL" id="GAA4581846.1"/>
    </source>
</evidence>
<feature type="transmembrane region" description="Helical" evidence="1">
    <location>
        <begin position="48"/>
        <end position="71"/>
    </location>
</feature>
<evidence type="ECO:0000256" key="1">
    <source>
        <dbReference type="SAM" id="Phobius"/>
    </source>
</evidence>
<sequence>MAEGSTGPYVARFGFVPMTALALLFAPAAVCGGIALDPGRDLPEALFLWLWKLLLIVLFGGGALWLLLAALSRRVALRVDRDGVTLATPSFLRWWGNRADIAVPWRDIAAVVLFYQYVRWPARILYLGLQLHPSASAPAGAARAGSFEHWSLERFLPHVPVEASSVSRQVNGWRLDRRRLVAAVRTYAPDVPVIELDEQGSPRDLRLAYPEI</sequence>
<reference evidence="3" key="1">
    <citation type="journal article" date="2019" name="Int. J. Syst. Evol. Microbiol.">
        <title>The Global Catalogue of Microorganisms (GCM) 10K type strain sequencing project: providing services to taxonomists for standard genome sequencing and annotation.</title>
        <authorList>
            <consortium name="The Broad Institute Genomics Platform"/>
            <consortium name="The Broad Institute Genome Sequencing Center for Infectious Disease"/>
            <person name="Wu L."/>
            <person name="Ma J."/>
        </authorList>
    </citation>
    <scope>NUCLEOTIDE SEQUENCE [LARGE SCALE GENOMIC DNA]</scope>
    <source>
        <strain evidence="3">JCM 3175</strain>
    </source>
</reference>